<reference evidence="3" key="1">
    <citation type="journal article" date="2019" name="Plant Biotechnol. J.">
        <title>Genome sequencing of the Australian wild diploid species Gossypium australe highlights disease resistance and delayed gland morphogenesis.</title>
        <authorList>
            <person name="Cai Y."/>
            <person name="Cai X."/>
            <person name="Wang Q."/>
            <person name="Wang P."/>
            <person name="Zhang Y."/>
            <person name="Cai C."/>
            <person name="Xu Y."/>
            <person name="Wang K."/>
            <person name="Zhou Z."/>
            <person name="Wang C."/>
            <person name="Geng S."/>
            <person name="Li B."/>
            <person name="Dong Q."/>
            <person name="Hou Y."/>
            <person name="Wang H."/>
            <person name="Ai P."/>
            <person name="Liu Z."/>
            <person name="Yi F."/>
            <person name="Sun M."/>
            <person name="An G."/>
            <person name="Cheng J."/>
            <person name="Zhang Y."/>
            <person name="Shi Q."/>
            <person name="Xie Y."/>
            <person name="Shi X."/>
            <person name="Chang Y."/>
            <person name="Huang F."/>
            <person name="Chen Y."/>
            <person name="Hong S."/>
            <person name="Mi L."/>
            <person name="Sun Q."/>
            <person name="Zhang L."/>
            <person name="Zhou B."/>
            <person name="Peng R."/>
            <person name="Zhang X."/>
            <person name="Liu F."/>
        </authorList>
    </citation>
    <scope>NUCLEOTIDE SEQUENCE [LARGE SCALE GENOMIC DNA]</scope>
    <source>
        <strain evidence="3">cv. PA1801</strain>
    </source>
</reference>
<sequence>MPSFVLNGDNTYNVLCPPKPLFSVEPKVLRCTCFARDVRPRATKLDPKSLKRVFLEYSRLQKRYRCYSQNLNKYLGSIDIAFSKQVLFISEETLNLKTKETLKSSEIREEDDWLIYTTNNQPRNSNSPFPSPKWPLITQVYSRRKEIHDTCPTLVSSTSKPISSPYDPTLSSLNLPITLHKGGSRSGLLYQNYRGKGIEWFTVANWAGSKMDRRTTTSYWCFYWRKSNFMEKKQRVVSRLSAKFKYRVMAQSVCEIMWLQQLLNKLKFQMSLPTKL</sequence>
<keyword evidence="3" id="KW-1185">Reference proteome</keyword>
<dbReference type="InterPro" id="IPR057670">
    <property type="entry name" value="SH3_retrovirus"/>
</dbReference>
<dbReference type="AlphaFoldDB" id="A0A5B6WPG3"/>
<dbReference type="Proteomes" id="UP000325315">
    <property type="component" value="Unassembled WGS sequence"/>
</dbReference>
<proteinExistence type="predicted"/>
<evidence type="ECO:0000259" key="1">
    <source>
        <dbReference type="Pfam" id="PF25597"/>
    </source>
</evidence>
<protein>
    <submittedName>
        <fullName evidence="2">Retrovirus-related pol polyprotein from transposon tnt 1-94</fullName>
    </submittedName>
</protein>
<evidence type="ECO:0000313" key="3">
    <source>
        <dbReference type="Proteomes" id="UP000325315"/>
    </source>
</evidence>
<evidence type="ECO:0000313" key="2">
    <source>
        <dbReference type="EMBL" id="KAA3483779.1"/>
    </source>
</evidence>
<dbReference type="EMBL" id="SMMG02000002">
    <property type="protein sequence ID" value="KAA3483779.1"/>
    <property type="molecule type" value="Genomic_DNA"/>
</dbReference>
<dbReference type="PANTHER" id="PTHR11439:SF467">
    <property type="entry name" value="INTEGRASE CATALYTIC DOMAIN-CONTAINING PROTEIN"/>
    <property type="match status" value="1"/>
</dbReference>
<dbReference type="CDD" id="cd09272">
    <property type="entry name" value="RNase_HI_RT_Ty1"/>
    <property type="match status" value="1"/>
</dbReference>
<gene>
    <name evidence="2" type="ORF">EPI10_005921</name>
</gene>
<comment type="caution">
    <text evidence="2">The sequence shown here is derived from an EMBL/GenBank/DDBJ whole genome shotgun (WGS) entry which is preliminary data.</text>
</comment>
<accession>A0A5B6WPG3</accession>
<name>A0A5B6WPG3_9ROSI</name>
<organism evidence="2 3">
    <name type="scientific">Gossypium australe</name>
    <dbReference type="NCBI Taxonomy" id="47621"/>
    <lineage>
        <taxon>Eukaryota</taxon>
        <taxon>Viridiplantae</taxon>
        <taxon>Streptophyta</taxon>
        <taxon>Embryophyta</taxon>
        <taxon>Tracheophyta</taxon>
        <taxon>Spermatophyta</taxon>
        <taxon>Magnoliopsida</taxon>
        <taxon>eudicotyledons</taxon>
        <taxon>Gunneridae</taxon>
        <taxon>Pentapetalae</taxon>
        <taxon>rosids</taxon>
        <taxon>malvids</taxon>
        <taxon>Malvales</taxon>
        <taxon>Malvaceae</taxon>
        <taxon>Malvoideae</taxon>
        <taxon>Gossypium</taxon>
    </lineage>
</organism>
<dbReference type="Pfam" id="PF25597">
    <property type="entry name" value="SH3_retrovirus"/>
    <property type="match status" value="1"/>
</dbReference>
<feature type="domain" description="Retroviral polymerase SH3-like" evidence="1">
    <location>
        <begin position="31"/>
        <end position="89"/>
    </location>
</feature>
<dbReference type="PANTHER" id="PTHR11439">
    <property type="entry name" value="GAG-POL-RELATED RETROTRANSPOSON"/>
    <property type="match status" value="1"/>
</dbReference>